<evidence type="ECO:0000313" key="2">
    <source>
        <dbReference type="EMBL" id="CAE7211424.1"/>
    </source>
</evidence>
<feature type="compositionally biased region" description="Polar residues" evidence="1">
    <location>
        <begin position="78"/>
        <end position="89"/>
    </location>
</feature>
<feature type="region of interest" description="Disordered" evidence="1">
    <location>
        <begin position="1"/>
        <end position="42"/>
    </location>
</feature>
<sequence>DRALGESLPKTTVEAEVPEATQGSSGPKPPAEQSSSTPSTMELLGILATGMKQLQDAQLRQLEKKSDVPEVVKPGISSLPSLSQPGQDTSPVDIQDWLEEAGSVMTDLSDSSWEWWLQVKDYAEEHYRKWVKSTPLEKISLAMPKNASLEQGRYGRVNARAAGMVLAALTPEVKSEMITKKVTGSTLSLIFKLLTVYRPGGEKEKTLLLQQLTSPEVANTAEEAVRGVRRWGRWHARAKDLTVAVPDPVLMIKGLSYIVSGVLSRHQDVWLREERYNYRPERLVDSGLFLCDCETQGRRAEFLLLYHAGYQIAYHGARKYFLGTNDKARLELQLMAAMKVPPQGHQGKSRSKRS</sequence>
<dbReference type="Proteomes" id="UP000601435">
    <property type="component" value="Unassembled WGS sequence"/>
</dbReference>
<feature type="non-terminal residue" evidence="2">
    <location>
        <position position="354"/>
    </location>
</feature>
<reference evidence="2" key="1">
    <citation type="submission" date="2021-02" db="EMBL/GenBank/DDBJ databases">
        <authorList>
            <person name="Dougan E. K."/>
            <person name="Rhodes N."/>
            <person name="Thang M."/>
            <person name="Chan C."/>
        </authorList>
    </citation>
    <scope>NUCLEOTIDE SEQUENCE</scope>
</reference>
<feature type="region of interest" description="Disordered" evidence="1">
    <location>
        <begin position="65"/>
        <end position="89"/>
    </location>
</feature>
<evidence type="ECO:0000313" key="3">
    <source>
        <dbReference type="Proteomes" id="UP000601435"/>
    </source>
</evidence>
<dbReference type="AlphaFoldDB" id="A0A812JQZ8"/>
<proteinExistence type="predicted"/>
<protein>
    <submittedName>
        <fullName evidence="2">TY5A protein</fullName>
    </submittedName>
</protein>
<name>A0A812JQZ8_9DINO</name>
<dbReference type="OrthoDB" id="449314at2759"/>
<evidence type="ECO:0000256" key="1">
    <source>
        <dbReference type="SAM" id="MobiDB-lite"/>
    </source>
</evidence>
<organism evidence="2 3">
    <name type="scientific">Symbiodinium necroappetens</name>
    <dbReference type="NCBI Taxonomy" id="1628268"/>
    <lineage>
        <taxon>Eukaryota</taxon>
        <taxon>Sar</taxon>
        <taxon>Alveolata</taxon>
        <taxon>Dinophyceae</taxon>
        <taxon>Suessiales</taxon>
        <taxon>Symbiodiniaceae</taxon>
        <taxon>Symbiodinium</taxon>
    </lineage>
</organism>
<accession>A0A812JQZ8</accession>
<comment type="caution">
    <text evidence="2">The sequence shown here is derived from an EMBL/GenBank/DDBJ whole genome shotgun (WGS) entry which is preliminary data.</text>
</comment>
<dbReference type="EMBL" id="CAJNJA010006520">
    <property type="protein sequence ID" value="CAE7211424.1"/>
    <property type="molecule type" value="Genomic_DNA"/>
</dbReference>
<keyword evidence="3" id="KW-1185">Reference proteome</keyword>
<gene>
    <name evidence="2" type="primary">TY5A</name>
    <name evidence="2" type="ORF">SNEC2469_LOCUS2166</name>
</gene>